<proteinExistence type="predicted"/>
<evidence type="ECO:0000313" key="1">
    <source>
        <dbReference type="EMBL" id="KAH7848427.1"/>
    </source>
</evidence>
<sequence>MGCARGKYSVTNSPQRGLHELKMGNGHVKANYGDTRRSTGQRHMGNDSAGHMNPRTKPRDSTPTQDDNLVTKDGKTDKVVVGGGDSGSCSGGGNISKRMASLNVVGKERLLDGWPKWLTDNIPRDVLAGIVPRSADSYDKLDKIGQGTYSNVYKARDRETGKIVALKKVKFDTSEPESVKFMAREIMVLLKLDHPNIVKLEGLATSRMQYSLYLVFDYMYSDLSRIISRPNDKLTEPQIKCYMQQLFSGLQHCHERGILHRDIKGSNLLIDKNGMLKIADFGLANYFDPNRKRHLTSRVVTLWYRAPELLLGATDYEVGIDLWSAGCVMAEMFAGRPIMPGRTEVEQLHRIFKLCGTPSEDYWKKLKVSPAIRPPLAYKPRLEEVFREFPLSSLGLLYILLALDPAIRGSAASALESEFFRTSPLACETSGLPVVYKEEDQSLETNERRMHRKMRSQSRMEKACQKKDIAAVEQPQGYFGFSKEDPKKSSELKLNIGGSIATNPPSSKNHAQPKVSPTPFISPDLSPFKKTSFEAHPNTAKKIKNNLPPLPANAKPRTSVYNGDNENKSKFSQVQRSVSSREFRKLDQRKYLKLQPVDDY</sequence>
<gene>
    <name evidence="1" type="ORF">Vadar_002650</name>
</gene>
<protein>
    <submittedName>
        <fullName evidence="1">Uncharacterized protein</fullName>
    </submittedName>
</protein>
<evidence type="ECO:0000313" key="2">
    <source>
        <dbReference type="Proteomes" id="UP000828048"/>
    </source>
</evidence>
<name>A0ACB7Y572_9ERIC</name>
<accession>A0ACB7Y572</accession>
<reference evidence="1 2" key="1">
    <citation type="journal article" date="2021" name="Hortic Res">
        <title>High-quality reference genome and annotation aids understanding of berry development for evergreen blueberry (Vaccinium darrowii).</title>
        <authorList>
            <person name="Yu J."/>
            <person name="Hulse-Kemp A.M."/>
            <person name="Babiker E."/>
            <person name="Staton M."/>
        </authorList>
    </citation>
    <scope>NUCLEOTIDE SEQUENCE [LARGE SCALE GENOMIC DNA]</scope>
    <source>
        <strain evidence="2">cv. NJ 8807/NJ 8810</strain>
        <tissue evidence="1">Young leaf</tissue>
    </source>
</reference>
<dbReference type="Proteomes" id="UP000828048">
    <property type="component" value="Chromosome 7"/>
</dbReference>
<keyword evidence="2" id="KW-1185">Reference proteome</keyword>
<comment type="caution">
    <text evidence="1">The sequence shown here is derived from an EMBL/GenBank/DDBJ whole genome shotgun (WGS) entry which is preliminary data.</text>
</comment>
<organism evidence="1 2">
    <name type="scientific">Vaccinium darrowii</name>
    <dbReference type="NCBI Taxonomy" id="229202"/>
    <lineage>
        <taxon>Eukaryota</taxon>
        <taxon>Viridiplantae</taxon>
        <taxon>Streptophyta</taxon>
        <taxon>Embryophyta</taxon>
        <taxon>Tracheophyta</taxon>
        <taxon>Spermatophyta</taxon>
        <taxon>Magnoliopsida</taxon>
        <taxon>eudicotyledons</taxon>
        <taxon>Gunneridae</taxon>
        <taxon>Pentapetalae</taxon>
        <taxon>asterids</taxon>
        <taxon>Ericales</taxon>
        <taxon>Ericaceae</taxon>
        <taxon>Vaccinioideae</taxon>
        <taxon>Vaccinieae</taxon>
        <taxon>Vaccinium</taxon>
    </lineage>
</organism>
<dbReference type="EMBL" id="CM037157">
    <property type="protein sequence ID" value="KAH7848427.1"/>
    <property type="molecule type" value="Genomic_DNA"/>
</dbReference>